<organism evidence="1 2">
    <name type="scientific">Streptococcus oralis subsp. tigurinus</name>
    <dbReference type="NCBI Taxonomy" id="1077464"/>
    <lineage>
        <taxon>Bacteria</taxon>
        <taxon>Bacillati</taxon>
        <taxon>Bacillota</taxon>
        <taxon>Bacilli</taxon>
        <taxon>Lactobacillales</taxon>
        <taxon>Streptococcaceae</taxon>
        <taxon>Streptococcus</taxon>
    </lineage>
</organism>
<dbReference type="RefSeq" id="WP_084919982.1">
    <property type="nucleotide sequence ID" value="NZ_NCUE01000015.1"/>
</dbReference>
<reference evidence="1 2" key="1">
    <citation type="journal article" date="2016" name="Eur. J. Clin. Microbiol. Infect. Dis.">
        <title>Whole genome sequencing as a tool for phylogenetic analysis of clinical strains of Mitis group streptococci.</title>
        <authorList>
            <person name="Rasmussen L.H."/>
            <person name="Dargis R."/>
            <person name="Hojholt K."/>
            <person name="Christensen J.J."/>
            <person name="Skovgaard O."/>
            <person name="Justesen U.S."/>
            <person name="Rosenvinge F.S."/>
            <person name="Moser C."/>
            <person name="Lukjancenko O."/>
            <person name="Rasmussen S."/>
            <person name="Nielsen X.C."/>
        </authorList>
    </citation>
    <scope>NUCLEOTIDE SEQUENCE [LARGE SCALE GENOMIC DNA]</scope>
    <source>
        <strain evidence="1 2">B_003802_10</strain>
    </source>
</reference>
<accession>A0A1X1GCY7</accession>
<comment type="caution">
    <text evidence="1">The sequence shown here is derived from an EMBL/GenBank/DDBJ whole genome shotgun (WGS) entry which is preliminary data.</text>
</comment>
<evidence type="ECO:0000313" key="1">
    <source>
        <dbReference type="EMBL" id="ORO44758.1"/>
    </source>
</evidence>
<sequence>MIIEKNIVSINNQANYFKSLFEHKIFEGPYKNFIRNTARNGSDFPLFSIASDNFYIYQKYERVLQSDIRNFLINPILEELLNNCGYKVESQLEKLRKHSGYNNDKIELYSICPFQFIFTKNNLRYGVRYTNLYDTDDIVKDLIKNFQIDKVIILHFSNEQDFGLNQYREVINISDCSIKMFFDEFINENLYHYFFTTLEEVIEEMQKLIGFDTIPSINISNITGVKLELRETLNNTDFRLLTYNSSKEFDFLGRNDLSNICSNLDNGKAQVLIGESDFAQSYITSEYLYQVLVYKFNNNKLEYKFDYTSVVAGYLKTIEQFLYKILCYQMDYDRSEKWIKRGKKYVKRNHKREYPREEEVRENPKNKGIYQVLVTRNNLKFMDISLGSLIWYVYDNENCWNLSGQGRKLLNELLLDYKDSVRNGYFHKHNLEDIEELKRIRENTLYLLCFIIGSLKDFDISKFGILDFSFNDFYAAISEVPKHIPFYIQETIISQPLLMTRIYKQEAESYDIDGLLEQNLYFAKINDSTIKYESVTDVPKNDLVIFNTKNVPYRVEYIVRGTEEDSNNKVEIYRKN</sequence>
<dbReference type="AlphaFoldDB" id="A0A1X1GCY7"/>
<proteinExistence type="predicted"/>
<name>A0A1X1GCY7_STROR</name>
<dbReference type="Proteomes" id="UP000193958">
    <property type="component" value="Unassembled WGS sequence"/>
</dbReference>
<gene>
    <name evidence="1" type="ORF">B7727_01340</name>
</gene>
<protein>
    <submittedName>
        <fullName evidence="1">Uncharacterized protein</fullName>
    </submittedName>
</protein>
<dbReference type="EMBL" id="NCUE01000015">
    <property type="protein sequence ID" value="ORO44758.1"/>
    <property type="molecule type" value="Genomic_DNA"/>
</dbReference>
<evidence type="ECO:0000313" key="2">
    <source>
        <dbReference type="Proteomes" id="UP000193958"/>
    </source>
</evidence>